<keyword evidence="1" id="KW-0472">Membrane</keyword>
<name>F6DNH8_DESRL</name>
<feature type="transmembrane region" description="Helical" evidence="1">
    <location>
        <begin position="181"/>
        <end position="203"/>
    </location>
</feature>
<dbReference type="RefSeq" id="WP_013840295.1">
    <property type="nucleotide sequence ID" value="NC_015589.1"/>
</dbReference>
<feature type="transmembrane region" description="Helical" evidence="1">
    <location>
        <begin position="223"/>
        <end position="248"/>
    </location>
</feature>
<feature type="transmembrane region" description="Helical" evidence="1">
    <location>
        <begin position="41"/>
        <end position="61"/>
    </location>
</feature>
<dbReference type="EMBL" id="CP002780">
    <property type="protein sequence ID" value="AEG58518.1"/>
    <property type="molecule type" value="Genomic_DNA"/>
</dbReference>
<keyword evidence="1" id="KW-0812">Transmembrane</keyword>
<feature type="domain" description="YdbS-like PH" evidence="2">
    <location>
        <begin position="399"/>
        <end position="476"/>
    </location>
</feature>
<feature type="transmembrane region" description="Helical" evidence="1">
    <location>
        <begin position="376"/>
        <end position="394"/>
    </location>
</feature>
<feature type="domain" description="YdbS-like PH" evidence="2">
    <location>
        <begin position="63"/>
        <end position="141"/>
    </location>
</feature>
<dbReference type="AlphaFoldDB" id="F6DNH8"/>
<keyword evidence="4" id="KW-1185">Reference proteome</keyword>
<dbReference type="InterPro" id="IPR014529">
    <property type="entry name" value="UCP026631"/>
</dbReference>
<evidence type="ECO:0000259" key="2">
    <source>
        <dbReference type="Pfam" id="PF03703"/>
    </source>
</evidence>
<dbReference type="KEGG" id="dru:Desru_0219"/>
<keyword evidence="1" id="KW-1133">Transmembrane helix</keyword>
<sequence>MTYRRLSPVTILLFTITAIKNWLIPLALVFISQVLKKEGDWAYPLYIGAVFLAVVVPFATLKWLRYRYKIVDGQFTVEHGVLVRQKKSIAVQRIQTIDFTEELLHRLFGVVRVQIQTAGGQKPEVVLEAVSREEVNRLKTLLGSGSPIGETPDAGNPIPAGITSPAWKTEEPSYRLSTGRLLLTGLTTNGIGLGLALVTPIYSRLEDFLTAGQLEALFSRVSGAATLLLLMAGAMVTILILSTAMSVFRFAHFTVVRKEDYLIITRGLLERRQVTLPLQRIQSIRVTEELLWQPLGYASIHVNTVGYGHQSGETTLLFPLMHKKEIAAFLQNMAPHLAFDPFINMERLPKTALPGYLLPNAAAFTLLPALAAYFTVWGWLGFILSGYSLMNGFWRHKDAGWRRQDSLLVLCYRHINRHRVLIPINRIQSYTLESTPLQRRKGLTLFEVVVASASGGTSYGIKGMPYPSAMALFQWLNQFYSTKSDKGILDNKG</sequence>
<dbReference type="eggNOG" id="COG3428">
    <property type="taxonomic scope" value="Bacteria"/>
</dbReference>
<gene>
    <name evidence="3" type="ordered locus">Desru_0219</name>
</gene>
<accession>F6DNH8</accession>
<evidence type="ECO:0000313" key="4">
    <source>
        <dbReference type="Proteomes" id="UP000009234"/>
    </source>
</evidence>
<dbReference type="PANTHER" id="PTHR34473:SF2">
    <property type="entry name" value="UPF0699 TRANSMEMBRANE PROTEIN YDBT"/>
    <property type="match status" value="1"/>
</dbReference>
<dbReference type="InterPro" id="IPR005182">
    <property type="entry name" value="YdbS-like_PH"/>
</dbReference>
<protein>
    <submittedName>
        <fullName evidence="3">Membrane-flanked domain protein</fullName>
    </submittedName>
</protein>
<organism evidence="3 4">
    <name type="scientific">Desulforamulus ruminis (strain ATCC 23193 / DSM 2154 / NCIMB 8452 / DL)</name>
    <name type="common">Desulfotomaculum ruminis</name>
    <dbReference type="NCBI Taxonomy" id="696281"/>
    <lineage>
        <taxon>Bacteria</taxon>
        <taxon>Bacillati</taxon>
        <taxon>Bacillota</taxon>
        <taxon>Clostridia</taxon>
        <taxon>Eubacteriales</taxon>
        <taxon>Peptococcaceae</taxon>
        <taxon>Desulforamulus</taxon>
    </lineage>
</organism>
<evidence type="ECO:0000256" key="1">
    <source>
        <dbReference type="SAM" id="Phobius"/>
    </source>
</evidence>
<dbReference type="HOGENOM" id="CLU_024617_6_0_9"/>
<feature type="transmembrane region" description="Helical" evidence="1">
    <location>
        <begin position="353"/>
        <end position="370"/>
    </location>
</feature>
<dbReference type="Proteomes" id="UP000009234">
    <property type="component" value="Chromosome"/>
</dbReference>
<proteinExistence type="predicted"/>
<dbReference type="STRING" id="696281.Desru_0219"/>
<dbReference type="Pfam" id="PF03703">
    <property type="entry name" value="bPH_2"/>
    <property type="match status" value="3"/>
</dbReference>
<reference evidence="3 4" key="2">
    <citation type="journal article" date="2012" name="Stand. Genomic Sci.">
        <title>Complete genome sequence of the sulfate-reducing firmicute Desulfotomaculum ruminis type strain (DL(T)).</title>
        <authorList>
            <person name="Spring S."/>
            <person name="Visser M."/>
            <person name="Lu M."/>
            <person name="Copeland A."/>
            <person name="Lapidus A."/>
            <person name="Lucas S."/>
            <person name="Cheng J.F."/>
            <person name="Han C."/>
            <person name="Tapia R."/>
            <person name="Goodwin L.A."/>
            <person name="Pitluck S."/>
            <person name="Ivanova N."/>
            <person name="Land M."/>
            <person name="Hauser L."/>
            <person name="Larimer F."/>
            <person name="Rohde M."/>
            <person name="Goker M."/>
            <person name="Detter J.C."/>
            <person name="Kyrpides N.C."/>
            <person name="Woyke T."/>
            <person name="Schaap P.J."/>
            <person name="Plugge C.M."/>
            <person name="Muyzer G."/>
            <person name="Kuever J."/>
            <person name="Pereira I.A."/>
            <person name="Parshina S.N."/>
            <person name="Bernier-Latmani R."/>
            <person name="Stams A.J."/>
            <person name="Klenk H.P."/>
        </authorList>
    </citation>
    <scope>NUCLEOTIDE SEQUENCE [LARGE SCALE GENOMIC DNA]</scope>
    <source>
        <strain evidence="4">ATCC 23193 / DSM 2154 / NCIB 8452 / DL</strain>
    </source>
</reference>
<feature type="transmembrane region" description="Helical" evidence="1">
    <location>
        <begin position="12"/>
        <end position="35"/>
    </location>
</feature>
<evidence type="ECO:0000313" key="3">
    <source>
        <dbReference type="EMBL" id="AEG58518.1"/>
    </source>
</evidence>
<dbReference type="PIRSF" id="PIRSF026631">
    <property type="entry name" value="UCP026631"/>
    <property type="match status" value="1"/>
</dbReference>
<dbReference type="PANTHER" id="PTHR34473">
    <property type="entry name" value="UPF0699 TRANSMEMBRANE PROTEIN YDBS"/>
    <property type="match status" value="1"/>
</dbReference>
<feature type="domain" description="YdbS-like PH" evidence="2">
    <location>
        <begin position="252"/>
        <end position="330"/>
    </location>
</feature>
<reference evidence="4" key="1">
    <citation type="submission" date="2011-05" db="EMBL/GenBank/DDBJ databases">
        <title>Complete sequence of Desulfotomaculum ruminis DSM 2154.</title>
        <authorList>
            <person name="Lucas S."/>
            <person name="Copeland A."/>
            <person name="Lapidus A."/>
            <person name="Cheng J.-F."/>
            <person name="Goodwin L."/>
            <person name="Pitluck S."/>
            <person name="Lu M."/>
            <person name="Detter J.C."/>
            <person name="Han C."/>
            <person name="Tapia R."/>
            <person name="Land M."/>
            <person name="Hauser L."/>
            <person name="Kyrpides N."/>
            <person name="Ivanova N."/>
            <person name="Mikhailova N."/>
            <person name="Pagani I."/>
            <person name="Stams A.J.M."/>
            <person name="Plugge C.M."/>
            <person name="Muyzer G."/>
            <person name="Kuever J."/>
            <person name="Parshina S.N."/>
            <person name="Ivanova A.E."/>
            <person name="Nazina T.N."/>
            <person name="Brambilla E."/>
            <person name="Spring S."/>
            <person name="Klenk H.-P."/>
            <person name="Woyke T."/>
        </authorList>
    </citation>
    <scope>NUCLEOTIDE SEQUENCE [LARGE SCALE GENOMIC DNA]</scope>
    <source>
        <strain evidence="4">ATCC 23193 / DSM 2154 / NCIB 8452 / DL</strain>
    </source>
</reference>